<reference evidence="1 2" key="1">
    <citation type="journal article" date="2022" name="Allergy">
        <title>Genome assembly and annotation of Periplaneta americana reveal a comprehensive cockroach allergen profile.</title>
        <authorList>
            <person name="Wang L."/>
            <person name="Xiong Q."/>
            <person name="Saelim N."/>
            <person name="Wang L."/>
            <person name="Nong W."/>
            <person name="Wan A.T."/>
            <person name="Shi M."/>
            <person name="Liu X."/>
            <person name="Cao Q."/>
            <person name="Hui J.H.L."/>
            <person name="Sookrung N."/>
            <person name="Leung T.F."/>
            <person name="Tungtrongchitr A."/>
            <person name="Tsui S.K.W."/>
        </authorList>
    </citation>
    <scope>NUCLEOTIDE SEQUENCE [LARGE SCALE GENOMIC DNA]</scope>
    <source>
        <strain evidence="1">PWHHKU_190912</strain>
    </source>
</reference>
<accession>A0ABQ8SW49</accession>
<keyword evidence="2" id="KW-1185">Reference proteome</keyword>
<comment type="caution">
    <text evidence="1">The sequence shown here is derived from an EMBL/GenBank/DDBJ whole genome shotgun (WGS) entry which is preliminary data.</text>
</comment>
<proteinExistence type="predicted"/>
<organism evidence="1 2">
    <name type="scientific">Periplaneta americana</name>
    <name type="common">American cockroach</name>
    <name type="synonym">Blatta americana</name>
    <dbReference type="NCBI Taxonomy" id="6978"/>
    <lineage>
        <taxon>Eukaryota</taxon>
        <taxon>Metazoa</taxon>
        <taxon>Ecdysozoa</taxon>
        <taxon>Arthropoda</taxon>
        <taxon>Hexapoda</taxon>
        <taxon>Insecta</taxon>
        <taxon>Pterygota</taxon>
        <taxon>Neoptera</taxon>
        <taxon>Polyneoptera</taxon>
        <taxon>Dictyoptera</taxon>
        <taxon>Blattodea</taxon>
        <taxon>Blattoidea</taxon>
        <taxon>Blattidae</taxon>
        <taxon>Blattinae</taxon>
        <taxon>Periplaneta</taxon>
    </lineage>
</organism>
<dbReference type="Proteomes" id="UP001148838">
    <property type="component" value="Unassembled WGS sequence"/>
</dbReference>
<evidence type="ECO:0000313" key="2">
    <source>
        <dbReference type="Proteomes" id="UP001148838"/>
    </source>
</evidence>
<protein>
    <submittedName>
        <fullName evidence="1">Uncharacterized protein</fullName>
    </submittedName>
</protein>
<dbReference type="EMBL" id="JAJSOF020000021">
    <property type="protein sequence ID" value="KAJ4437655.1"/>
    <property type="molecule type" value="Genomic_DNA"/>
</dbReference>
<evidence type="ECO:0000313" key="1">
    <source>
        <dbReference type="EMBL" id="KAJ4437655.1"/>
    </source>
</evidence>
<name>A0ABQ8SW49_PERAM</name>
<gene>
    <name evidence="1" type="ORF">ANN_17800</name>
</gene>
<sequence length="137" mass="15464">MGNELIDKLAKAAAEDEELQNIYNKIPKSTIKTEIQETVIINGKKNRALSKSSFLSIKVRLKIKVPLTLDFTAIISGHGKTKAYLHRFHITEDPRCTCNNTRQSVNHLIYECQDTRQQRSVLIADIQKNGGTCPINN</sequence>